<dbReference type="SUPFAM" id="SSF52047">
    <property type="entry name" value="RNI-like"/>
    <property type="match status" value="1"/>
</dbReference>
<dbReference type="Proteomes" id="UP001152533">
    <property type="component" value="Unassembled WGS sequence"/>
</dbReference>
<organism evidence="2 3">
    <name type="scientific">Colletotrichum noveboracense</name>
    <dbReference type="NCBI Taxonomy" id="2664923"/>
    <lineage>
        <taxon>Eukaryota</taxon>
        <taxon>Fungi</taxon>
        <taxon>Dikarya</taxon>
        <taxon>Ascomycota</taxon>
        <taxon>Pezizomycotina</taxon>
        <taxon>Sordariomycetes</taxon>
        <taxon>Hypocreomycetidae</taxon>
        <taxon>Glomerellales</taxon>
        <taxon>Glomerellaceae</taxon>
        <taxon>Colletotrichum</taxon>
        <taxon>Colletotrichum gloeosporioides species complex</taxon>
    </lineage>
</organism>
<dbReference type="EMBL" id="CAMGZC010000219">
    <property type="protein sequence ID" value="CAI0645142.1"/>
    <property type="molecule type" value="Genomic_DNA"/>
</dbReference>
<sequence length="516" mass="59667">MDCRTKGLADILISEFSGVFSVFSVFSPGRNELRLGFTIPKMLHQAMRQNITLITVACGILSCVAISAMASTIPQYEMLEIDTTIPGGLETTREEFPPRRSPLRTMQQVHDFLSNSTTLKSIKLRVTLLGCSSHPDRYNFPFDFPAGSRYSFKLESLQLDGYDFGYQEWNRVQPPSSKLFPSYPHSWSPDGIGNYFWWYMSDLATRYYKWRDLPDDQKHKKNLDQWKDAMDFSHIRELALRDIRGQSVVAIRLPQLLNSLTSLTIRGVHHVREFVLGLPRDSLEHLSWISGCGCRQSHFVLDVVGYHARSLARLELREPESSYHQREVLTAEELASLGDLAPNLQELTIDLNRNGTWPVEELQSVAKHYPRLKRLTIYLELASEQRRQHESSAWPRRSTWLSDEDEDLDNMARPLLNKTTGMEIFELLRRQKVGEELIELKLFAGDWERSHDGPLYTAPWLEHQKAWDTVVVNGNDSVWDEMDFVPRGVIVPVLDEDEEEQLRLLEMDVAHEDWET</sequence>
<evidence type="ECO:0000313" key="3">
    <source>
        <dbReference type="Proteomes" id="UP001152533"/>
    </source>
</evidence>
<name>A0A9W4RQL3_9PEZI</name>
<gene>
    <name evidence="2" type="ORF">CGXH109_LOCUS42521</name>
</gene>
<keyword evidence="3" id="KW-1185">Reference proteome</keyword>
<reference evidence="2" key="1">
    <citation type="submission" date="2022-08" db="EMBL/GenBank/DDBJ databases">
        <authorList>
            <person name="Giroux E."/>
            <person name="Giroux E."/>
        </authorList>
    </citation>
    <scope>NUCLEOTIDE SEQUENCE</scope>
    <source>
        <strain evidence="2">H1091258</strain>
    </source>
</reference>
<dbReference type="AlphaFoldDB" id="A0A9W4RQL3"/>
<evidence type="ECO:0000256" key="1">
    <source>
        <dbReference type="SAM" id="Phobius"/>
    </source>
</evidence>
<dbReference type="Gene3D" id="3.80.10.10">
    <property type="entry name" value="Ribonuclease Inhibitor"/>
    <property type="match status" value="1"/>
</dbReference>
<evidence type="ECO:0000313" key="2">
    <source>
        <dbReference type="EMBL" id="CAI0645142.1"/>
    </source>
</evidence>
<feature type="transmembrane region" description="Helical" evidence="1">
    <location>
        <begin position="51"/>
        <end position="70"/>
    </location>
</feature>
<proteinExistence type="predicted"/>
<comment type="caution">
    <text evidence="2">The sequence shown here is derived from an EMBL/GenBank/DDBJ whole genome shotgun (WGS) entry which is preliminary data.</text>
</comment>
<protein>
    <submittedName>
        <fullName evidence="2">Uncharacterized protein</fullName>
    </submittedName>
</protein>
<dbReference type="InterPro" id="IPR032675">
    <property type="entry name" value="LRR_dom_sf"/>
</dbReference>
<keyword evidence="1" id="KW-1133">Transmembrane helix</keyword>
<accession>A0A9W4RQL3</accession>
<keyword evidence="1" id="KW-0812">Transmembrane</keyword>
<keyword evidence="1" id="KW-0472">Membrane</keyword>